<name>A0A167ZRD2_9EURO</name>
<reference evidence="8 9" key="1">
    <citation type="journal article" date="2016" name="Genome Biol. Evol.">
        <title>Divergent and convergent evolution of fungal pathogenicity.</title>
        <authorList>
            <person name="Shang Y."/>
            <person name="Xiao G."/>
            <person name="Zheng P."/>
            <person name="Cen K."/>
            <person name="Zhan S."/>
            <person name="Wang C."/>
        </authorList>
    </citation>
    <scope>NUCLEOTIDE SEQUENCE [LARGE SCALE GENOMIC DNA]</scope>
    <source>
        <strain evidence="8 9">ARSEF 7405</strain>
    </source>
</reference>
<evidence type="ECO:0000256" key="5">
    <source>
        <dbReference type="ARBA" id="ARBA00023163"/>
    </source>
</evidence>
<dbReference type="GO" id="GO:0001096">
    <property type="term" value="F:TFIIF-class transcription factor complex binding"/>
    <property type="evidence" value="ECO:0007669"/>
    <property type="project" value="TreeGrafter"/>
</dbReference>
<dbReference type="GO" id="GO:0016251">
    <property type="term" value="F:RNA polymerase II general transcription initiation factor activity"/>
    <property type="evidence" value="ECO:0007669"/>
    <property type="project" value="TreeGrafter"/>
</dbReference>
<feature type="compositionally biased region" description="Basic and acidic residues" evidence="7">
    <location>
        <begin position="455"/>
        <end position="465"/>
    </location>
</feature>
<feature type="region of interest" description="Disordered" evidence="7">
    <location>
        <begin position="320"/>
        <end position="342"/>
    </location>
</feature>
<dbReference type="VEuPathDB" id="FungiDB:AAP_02465"/>
<evidence type="ECO:0000256" key="1">
    <source>
        <dbReference type="ARBA" id="ARBA00004123"/>
    </source>
</evidence>
<dbReference type="GO" id="GO:0005674">
    <property type="term" value="C:transcription factor TFIIF complex"/>
    <property type="evidence" value="ECO:0007669"/>
    <property type="project" value="TreeGrafter"/>
</dbReference>
<protein>
    <submittedName>
        <fullName evidence="8">Transcription initiation factor IIF subunit alpha</fullName>
    </submittedName>
</protein>
<keyword evidence="8" id="KW-0396">Initiation factor</keyword>
<feature type="compositionally biased region" description="Pro residues" evidence="7">
    <location>
        <begin position="621"/>
        <end position="636"/>
    </location>
</feature>
<keyword evidence="3" id="KW-0805">Transcription regulation</keyword>
<dbReference type="PANTHER" id="PTHR13011:SF0">
    <property type="entry name" value="GENERAL TRANSCRIPTION FACTOR IIF SUBUNIT 1"/>
    <property type="match status" value="1"/>
</dbReference>
<dbReference type="PANTHER" id="PTHR13011">
    <property type="entry name" value="TFIIF-ALPHA"/>
    <property type="match status" value="1"/>
</dbReference>
<dbReference type="GO" id="GO:0032968">
    <property type="term" value="P:positive regulation of transcription elongation by RNA polymerase II"/>
    <property type="evidence" value="ECO:0007669"/>
    <property type="project" value="InterPro"/>
</dbReference>
<comment type="subcellular location">
    <subcellularLocation>
        <location evidence="1">Nucleus</location>
    </subcellularLocation>
</comment>
<evidence type="ECO:0000256" key="3">
    <source>
        <dbReference type="ARBA" id="ARBA00023015"/>
    </source>
</evidence>
<evidence type="ECO:0000313" key="9">
    <source>
        <dbReference type="Proteomes" id="UP000242877"/>
    </source>
</evidence>
<feature type="region of interest" description="Disordered" evidence="7">
    <location>
        <begin position="390"/>
        <end position="636"/>
    </location>
</feature>
<keyword evidence="8" id="KW-0648">Protein biosynthesis</keyword>
<keyword evidence="4" id="KW-0238">DNA-binding</keyword>
<dbReference type="InterPro" id="IPR011039">
    <property type="entry name" value="TFIIF_interaction"/>
</dbReference>
<proteinExistence type="inferred from homology"/>
<dbReference type="AlphaFoldDB" id="A0A167ZRD2"/>
<comment type="similarity">
    <text evidence="2">Belongs to the TFIIF alpha subunit family.</text>
</comment>
<comment type="caution">
    <text evidence="8">The sequence shown here is derived from an EMBL/GenBank/DDBJ whole genome shotgun (WGS) entry which is preliminary data.</text>
</comment>
<keyword evidence="9" id="KW-1185">Reference proteome</keyword>
<feature type="compositionally biased region" description="Polar residues" evidence="7">
    <location>
        <begin position="202"/>
        <end position="219"/>
    </location>
</feature>
<dbReference type="GO" id="GO:0003677">
    <property type="term" value="F:DNA binding"/>
    <property type="evidence" value="ECO:0007669"/>
    <property type="project" value="UniProtKB-KW"/>
</dbReference>
<feature type="compositionally biased region" description="Low complexity" evidence="7">
    <location>
        <begin position="597"/>
        <end position="620"/>
    </location>
</feature>
<keyword evidence="5" id="KW-0804">Transcription</keyword>
<evidence type="ECO:0000256" key="4">
    <source>
        <dbReference type="ARBA" id="ARBA00023125"/>
    </source>
</evidence>
<dbReference type="InterPro" id="IPR008851">
    <property type="entry name" value="TFIIF-alpha"/>
</dbReference>
<gene>
    <name evidence="8" type="ORF">AAP_02465</name>
</gene>
<dbReference type="SUPFAM" id="SSF50916">
    <property type="entry name" value="Rap30/74 interaction domains"/>
    <property type="match status" value="1"/>
</dbReference>
<dbReference type="GO" id="GO:0003743">
    <property type="term" value="F:translation initiation factor activity"/>
    <property type="evidence" value="ECO:0007669"/>
    <property type="project" value="UniProtKB-KW"/>
</dbReference>
<feature type="region of interest" description="Disordered" evidence="7">
    <location>
        <begin position="1"/>
        <end position="92"/>
    </location>
</feature>
<feature type="compositionally biased region" description="Low complexity" evidence="7">
    <location>
        <begin position="10"/>
        <end position="20"/>
    </location>
</feature>
<dbReference type="Proteomes" id="UP000242877">
    <property type="component" value="Unassembled WGS sequence"/>
</dbReference>
<dbReference type="EMBL" id="AZGZ01000009">
    <property type="protein sequence ID" value="KZZ92999.1"/>
    <property type="molecule type" value="Genomic_DNA"/>
</dbReference>
<feature type="compositionally biased region" description="Basic and acidic residues" evidence="7">
    <location>
        <begin position="403"/>
        <end position="413"/>
    </location>
</feature>
<dbReference type="OrthoDB" id="76676at2759"/>
<feature type="region of interest" description="Disordered" evidence="7">
    <location>
        <begin position="173"/>
        <end position="219"/>
    </location>
</feature>
<evidence type="ECO:0000256" key="7">
    <source>
        <dbReference type="SAM" id="MobiDB-lite"/>
    </source>
</evidence>
<organism evidence="8 9">
    <name type="scientific">Ascosphaera apis ARSEF 7405</name>
    <dbReference type="NCBI Taxonomy" id="392613"/>
    <lineage>
        <taxon>Eukaryota</taxon>
        <taxon>Fungi</taxon>
        <taxon>Dikarya</taxon>
        <taxon>Ascomycota</taxon>
        <taxon>Pezizomycotina</taxon>
        <taxon>Eurotiomycetes</taxon>
        <taxon>Eurotiomycetidae</taxon>
        <taxon>Onygenales</taxon>
        <taxon>Ascosphaeraceae</taxon>
        <taxon>Ascosphaera</taxon>
    </lineage>
</organism>
<dbReference type="GO" id="GO:0006367">
    <property type="term" value="P:transcription initiation at RNA polymerase II promoter"/>
    <property type="evidence" value="ECO:0007669"/>
    <property type="project" value="InterPro"/>
</dbReference>
<feature type="compositionally biased region" description="Low complexity" evidence="7">
    <location>
        <begin position="436"/>
        <end position="447"/>
    </location>
</feature>
<evidence type="ECO:0000256" key="6">
    <source>
        <dbReference type="ARBA" id="ARBA00023242"/>
    </source>
</evidence>
<sequence length="696" mass="76806">MSNPTGGHLPASTSEQSTTQQPPPPPLVRVRRQKADPLVRPRKRLPPKPPQIPAGPGLQKPAGAASAPQPPGPSSNLSRNVVPPLPETAVNGFTGPLLSDVVTDYPVVTTKRALLEGLRHHVARFTSKKNIDPRDESQFVRPVRLQRRDPRATQEEAMPERPKPIKGQLANLTEAEREELEARKAAKEKEREESLAQIAPSVASTQKRTNLPKQRTQQVFKAEMTPEEIARARVKYEEALPWHLEDFENKSTWVGNYEAAMSETYAMFVPRRDRKMSMIPLDKWYKFTAKKNFKHMSLEEAEKQMARTTKEPTWLAHKVEKGPDQTERHSGLYTGKHDAGGNAFEADEMDFEEDRFADDEERADLFEEEDEDTKLAEERIKKDQLKANIFNLKDEEVYDEEELKEKREKEAFRHYGKQVQKALRRREKNNDYSSGSEDNPYEDSSSSESEDEQDEFRNPEERQQDTEMEEAPATSGKESARQKNAASKKEAGASANIRKRLGSPGLSDASGTDTSRKRAKKKSANTAQSSSRPMSPPPSTTQASATVSKKRARSGPGSPPGSDIEKSVPSSSDVIDSGSKKLKLNPPGQRSPATGTPLGSRAGSPAPPASRAGSAGAQAPSPNPSAPASPLLPFPTPAEVHAAIPASGISSAELLRLFRSRLGDSKQNQARFITVVKGVSVFGKDRLLRPNAVKPQ</sequence>
<keyword evidence="6" id="KW-0539">Nucleus</keyword>
<accession>A0A167ZRD2</accession>
<evidence type="ECO:0000256" key="2">
    <source>
        <dbReference type="ARBA" id="ARBA00005249"/>
    </source>
</evidence>
<feature type="compositionally biased region" description="Basic and acidic residues" evidence="7">
    <location>
        <begin position="320"/>
        <end position="339"/>
    </location>
</feature>
<feature type="compositionally biased region" description="Basic and acidic residues" evidence="7">
    <location>
        <begin position="180"/>
        <end position="194"/>
    </location>
</feature>
<evidence type="ECO:0000313" key="8">
    <source>
        <dbReference type="EMBL" id="KZZ92999.1"/>
    </source>
</evidence>